<keyword evidence="3" id="KW-1185">Reference proteome</keyword>
<protein>
    <submittedName>
        <fullName evidence="2">Uncharacterized protein</fullName>
    </submittedName>
</protein>
<reference evidence="2 3" key="1">
    <citation type="submission" date="2015-09" db="EMBL/GenBank/DDBJ databases">
        <title>Atta colombica WGS genome.</title>
        <authorList>
            <person name="Nygaard S."/>
            <person name="Hu H."/>
            <person name="Boomsma J."/>
            <person name="Zhang G."/>
        </authorList>
    </citation>
    <scope>NUCLEOTIDE SEQUENCE [LARGE SCALE GENOMIC DNA]</scope>
    <source>
        <strain evidence="2">Treedump-2</strain>
        <tissue evidence="2">Whole body</tissue>
    </source>
</reference>
<proteinExistence type="predicted"/>
<accession>A0A151I3T2</accession>
<evidence type="ECO:0000256" key="1">
    <source>
        <dbReference type="SAM" id="MobiDB-lite"/>
    </source>
</evidence>
<evidence type="ECO:0000313" key="3">
    <source>
        <dbReference type="Proteomes" id="UP000078540"/>
    </source>
</evidence>
<feature type="non-terminal residue" evidence="2">
    <location>
        <position position="1"/>
    </location>
</feature>
<gene>
    <name evidence="2" type="ORF">ALC53_05673</name>
</gene>
<dbReference type="EMBL" id="KQ976475">
    <property type="protein sequence ID" value="KYM83911.1"/>
    <property type="molecule type" value="Genomic_DNA"/>
</dbReference>
<sequence>RHRRRSHFETPSCPPWSNPRLRSSPQNCTLNHPRFSSPSSQEYPHLSRVPRVPSSFSEDPYRSYPCRLDSPTRISFAADYRHQAVVLATSIAAIRTCSPTHPLVDEILIVGPPLLDFIIQLTTSPVFISLLSMPHLFAVVSNEQRFLLMLAPAAFARVPLIPIHIRHCELAQVRTGTWFRRARCDKKQMQILLSEKNFNN</sequence>
<dbReference type="Proteomes" id="UP000078540">
    <property type="component" value="Unassembled WGS sequence"/>
</dbReference>
<feature type="region of interest" description="Disordered" evidence="1">
    <location>
        <begin position="1"/>
        <end position="58"/>
    </location>
</feature>
<feature type="compositionally biased region" description="Polar residues" evidence="1">
    <location>
        <begin position="20"/>
        <end position="42"/>
    </location>
</feature>
<evidence type="ECO:0000313" key="2">
    <source>
        <dbReference type="EMBL" id="KYM83911.1"/>
    </source>
</evidence>
<dbReference type="AlphaFoldDB" id="A0A151I3T2"/>
<organism evidence="2 3">
    <name type="scientific">Atta colombica</name>
    <dbReference type="NCBI Taxonomy" id="520822"/>
    <lineage>
        <taxon>Eukaryota</taxon>
        <taxon>Metazoa</taxon>
        <taxon>Ecdysozoa</taxon>
        <taxon>Arthropoda</taxon>
        <taxon>Hexapoda</taxon>
        <taxon>Insecta</taxon>
        <taxon>Pterygota</taxon>
        <taxon>Neoptera</taxon>
        <taxon>Endopterygota</taxon>
        <taxon>Hymenoptera</taxon>
        <taxon>Apocrita</taxon>
        <taxon>Aculeata</taxon>
        <taxon>Formicoidea</taxon>
        <taxon>Formicidae</taxon>
        <taxon>Myrmicinae</taxon>
        <taxon>Atta</taxon>
    </lineage>
</organism>
<name>A0A151I3T2_9HYME</name>